<organism evidence="1 2">
    <name type="scientific">Lupinus albus</name>
    <name type="common">White lupine</name>
    <name type="synonym">Lupinus termis</name>
    <dbReference type="NCBI Taxonomy" id="3870"/>
    <lineage>
        <taxon>Eukaryota</taxon>
        <taxon>Viridiplantae</taxon>
        <taxon>Streptophyta</taxon>
        <taxon>Embryophyta</taxon>
        <taxon>Tracheophyta</taxon>
        <taxon>Spermatophyta</taxon>
        <taxon>Magnoliopsida</taxon>
        <taxon>eudicotyledons</taxon>
        <taxon>Gunneridae</taxon>
        <taxon>Pentapetalae</taxon>
        <taxon>rosids</taxon>
        <taxon>fabids</taxon>
        <taxon>Fabales</taxon>
        <taxon>Fabaceae</taxon>
        <taxon>Papilionoideae</taxon>
        <taxon>50 kb inversion clade</taxon>
        <taxon>genistoids sensu lato</taxon>
        <taxon>core genistoids</taxon>
        <taxon>Genisteae</taxon>
        <taxon>Lupinus</taxon>
    </lineage>
</organism>
<sequence>MSPIFYVTLFLALCLCNASIDSGNQFNKAIDNIDEAAFLNGITVHINLPPSSLKVHFKCVFGGTFEVPIGHFYMWDIGFGNIEKCYVVYDHLSASFVARDDRDKDHNSNWLIRLDGFFHSSDSITWEKRASWSG</sequence>
<proteinExistence type="predicted"/>
<comment type="caution">
    <text evidence="1">The sequence shown here is derived from an EMBL/GenBank/DDBJ whole genome shotgun (WGS) entry which is preliminary data.</text>
</comment>
<name>A0A6A4P6F8_LUPAL</name>
<dbReference type="PANTHER" id="PTHR35630:SF1">
    <property type="entry name" value="LEGUMINOSIN GROUP486 SECRETED PEPTIDE"/>
    <property type="match status" value="1"/>
</dbReference>
<evidence type="ECO:0000313" key="1">
    <source>
        <dbReference type="EMBL" id="KAE9597131.1"/>
    </source>
</evidence>
<accession>A0A6A4P6F8</accession>
<protein>
    <submittedName>
        <fullName evidence="1">Uncharacterized protein</fullName>
    </submittedName>
</protein>
<evidence type="ECO:0000313" key="2">
    <source>
        <dbReference type="Proteomes" id="UP000447434"/>
    </source>
</evidence>
<dbReference type="Proteomes" id="UP000447434">
    <property type="component" value="Chromosome 16"/>
</dbReference>
<dbReference type="PANTHER" id="PTHR35630">
    <property type="entry name" value="LEGUMINOSIN GROUP486 SECRETED PEPTIDE"/>
    <property type="match status" value="1"/>
</dbReference>
<dbReference type="AlphaFoldDB" id="A0A6A4P6F8"/>
<keyword evidence="2" id="KW-1185">Reference proteome</keyword>
<reference evidence="2" key="1">
    <citation type="journal article" date="2020" name="Nat. Commun.">
        <title>Genome sequence of the cluster root forming white lupin.</title>
        <authorList>
            <person name="Hufnagel B."/>
            <person name="Marques A."/>
            <person name="Soriano A."/>
            <person name="Marques L."/>
            <person name="Divol F."/>
            <person name="Doumas P."/>
            <person name="Sallet E."/>
            <person name="Mancinotti D."/>
            <person name="Carrere S."/>
            <person name="Marande W."/>
            <person name="Arribat S."/>
            <person name="Keller J."/>
            <person name="Huneau C."/>
            <person name="Blein T."/>
            <person name="Aime D."/>
            <person name="Laguerre M."/>
            <person name="Taylor J."/>
            <person name="Schubert V."/>
            <person name="Nelson M."/>
            <person name="Geu-Flores F."/>
            <person name="Crespi M."/>
            <person name="Gallardo-Guerrero K."/>
            <person name="Delaux P.-M."/>
            <person name="Salse J."/>
            <person name="Berges H."/>
            <person name="Guyot R."/>
            <person name="Gouzy J."/>
            <person name="Peret B."/>
        </authorList>
    </citation>
    <scope>NUCLEOTIDE SEQUENCE [LARGE SCALE GENOMIC DNA]</scope>
    <source>
        <strain evidence="2">cv. Amiga</strain>
    </source>
</reference>
<dbReference type="EMBL" id="WOCE01000016">
    <property type="protein sequence ID" value="KAE9597131.1"/>
    <property type="molecule type" value="Genomic_DNA"/>
</dbReference>
<gene>
    <name evidence="1" type="ORF">Lalb_Chr16g0383371</name>
</gene>